<evidence type="ECO:0000256" key="8">
    <source>
        <dbReference type="ARBA" id="ARBA00023010"/>
    </source>
</evidence>
<feature type="compositionally biased region" description="Polar residues" evidence="12">
    <location>
        <begin position="51"/>
        <end position="60"/>
    </location>
</feature>
<organism evidence="15 16">
    <name type="scientific">Hyaloscypha bicolor E</name>
    <dbReference type="NCBI Taxonomy" id="1095630"/>
    <lineage>
        <taxon>Eukaryota</taxon>
        <taxon>Fungi</taxon>
        <taxon>Dikarya</taxon>
        <taxon>Ascomycota</taxon>
        <taxon>Pezizomycotina</taxon>
        <taxon>Leotiomycetes</taxon>
        <taxon>Helotiales</taxon>
        <taxon>Hyaloscyphaceae</taxon>
        <taxon>Hyaloscypha</taxon>
        <taxon>Hyaloscypha bicolor</taxon>
    </lineage>
</organism>
<feature type="compositionally biased region" description="Polar residues" evidence="12">
    <location>
        <begin position="1"/>
        <end position="10"/>
    </location>
</feature>
<comment type="similarity">
    <text evidence="4">Belongs to the non-repetitive/WGA-negative nucleoporin family.</text>
</comment>
<gene>
    <name evidence="15" type="ORF">K444DRAFT_583541</name>
</gene>
<comment type="subcellular location">
    <subcellularLocation>
        <location evidence="1">Nucleus membrane</location>
        <topology evidence="1">Peripheral membrane protein</topology>
        <orientation evidence="1">Cytoplasmic side</orientation>
    </subcellularLocation>
    <subcellularLocation>
        <location evidence="3">Nucleus membrane</location>
        <topology evidence="3">Peripheral membrane protein</topology>
        <orientation evidence="3">Nucleoplasmic side</orientation>
    </subcellularLocation>
    <subcellularLocation>
        <location evidence="2">Nucleus</location>
        <location evidence="2">Nuclear pore complex</location>
    </subcellularLocation>
</comment>
<dbReference type="STRING" id="1095630.A0A2J6TMN7"/>
<keyword evidence="6" id="KW-0509">mRNA transport</keyword>
<evidence type="ECO:0000256" key="6">
    <source>
        <dbReference type="ARBA" id="ARBA00022816"/>
    </source>
</evidence>
<feature type="region of interest" description="Disordered" evidence="12">
    <location>
        <begin position="1"/>
        <end position="71"/>
    </location>
</feature>
<evidence type="ECO:0000256" key="10">
    <source>
        <dbReference type="ARBA" id="ARBA00023136"/>
    </source>
</evidence>
<keyword evidence="5" id="KW-0813">Transport</keyword>
<dbReference type="InterPro" id="IPR014908">
    <property type="entry name" value="Nucleoporin_Nup133/Nup155_N"/>
</dbReference>
<dbReference type="Gene3D" id="1.20.120.1880">
    <property type="entry name" value="Nucleoporin, helical C-terminal domain"/>
    <property type="match status" value="1"/>
</dbReference>
<dbReference type="OrthoDB" id="338970at2759"/>
<evidence type="ECO:0000313" key="15">
    <source>
        <dbReference type="EMBL" id="PMD64289.1"/>
    </source>
</evidence>
<evidence type="ECO:0000256" key="12">
    <source>
        <dbReference type="SAM" id="MobiDB-lite"/>
    </source>
</evidence>
<evidence type="ECO:0000256" key="11">
    <source>
        <dbReference type="ARBA" id="ARBA00023242"/>
    </source>
</evidence>
<dbReference type="RefSeq" id="XP_024741193.1">
    <property type="nucleotide sequence ID" value="XM_024877830.1"/>
</dbReference>
<dbReference type="InterPro" id="IPR007187">
    <property type="entry name" value="Nucleoporin_Nup133/Nup155_C"/>
</dbReference>
<evidence type="ECO:0000256" key="2">
    <source>
        <dbReference type="ARBA" id="ARBA00004567"/>
    </source>
</evidence>
<dbReference type="InParanoid" id="A0A2J6TMN7"/>
<dbReference type="EMBL" id="KZ613769">
    <property type="protein sequence ID" value="PMD64289.1"/>
    <property type="molecule type" value="Genomic_DNA"/>
</dbReference>
<evidence type="ECO:0000256" key="7">
    <source>
        <dbReference type="ARBA" id="ARBA00022927"/>
    </source>
</evidence>
<evidence type="ECO:0000256" key="3">
    <source>
        <dbReference type="ARBA" id="ARBA00004620"/>
    </source>
</evidence>
<feature type="domain" description="Nucleoporin Nup133/Nup155-like C-terminal" evidence="13">
    <location>
        <begin position="679"/>
        <end position="1345"/>
    </location>
</feature>
<accession>A0A2J6TMN7</accession>
<keyword evidence="7" id="KW-0653">Protein transport</keyword>
<keyword evidence="16" id="KW-1185">Reference proteome</keyword>
<dbReference type="GO" id="GO:0036228">
    <property type="term" value="P:protein localization to nuclear inner membrane"/>
    <property type="evidence" value="ECO:0007669"/>
    <property type="project" value="TreeGrafter"/>
</dbReference>
<evidence type="ECO:0000256" key="9">
    <source>
        <dbReference type="ARBA" id="ARBA00023132"/>
    </source>
</evidence>
<name>A0A2J6TMN7_9HELO</name>
<keyword evidence="9" id="KW-0906">Nuclear pore complex</keyword>
<dbReference type="GO" id="GO:0051292">
    <property type="term" value="P:nuclear pore complex assembly"/>
    <property type="evidence" value="ECO:0007669"/>
    <property type="project" value="UniProtKB-ARBA"/>
</dbReference>
<evidence type="ECO:0000256" key="5">
    <source>
        <dbReference type="ARBA" id="ARBA00022448"/>
    </source>
</evidence>
<dbReference type="InterPro" id="IPR042538">
    <property type="entry name" value="Nucleoporin_Nup155_C_3"/>
</dbReference>
<sequence>MSFPGMQTPQRPLPGAYFNTPAASRFPTGAPIRQPMFQPQGTRQPAAPSGDPSQPVSQSREVPPPQAQRPIQRAARTINEVLQREASFPDLDSYVRQGISSDYDLPNNTSEAAWSPFQRTKMYDIPDKIFEQYNKSQVSTMMGLFADLNHAWVTIDSALYLWDYTNPNPDIIGYEEQNNTINAVKLVIPRAGVFVKEITHLLVVATVSEMILLGVASKLETTTSPGSKLETPGIRTVSLYSTKMSISIRGINVECIAGSAATGRIFFSGKDANEIHELTYQQEEKWFASRCGRINHTSPGYTSLVPQIWGSRTQEHVIQMVVDDTRRLLYTLSSESCIRTFHMDSPTTLQQVIEKKRQECLRDISHMISQSSLLTNTMRICSINPISAKEGSKLHLMATTTTGCRLFLSATRGYGYLTGQGAPQSMQVQHIKFPPRLEPRPPGQQLQAYPGTEPTTETGSLALAFTKQGLRFPPGFFFCFVTKNDNSGRDSLFLAGPDTGRIAARVQDLAAQGGTKYFEQACWISLNSTAEDVGLVTKPFAAAAQPLGFGNELAVQYDEPPTEVAILTNNGIHIIRRRRLVDIFAAAIRNQGGDEALEVEIKKFIRHYGRGETTATALAVACGQGNDVTPGDPRLARASDPETLELARKCFVEFGGRPSLNENMVSEGPSQAVDNVRPSSRHEGLALYMARLVRSLWKASVITQVVPPKDGGPMKIKSTVTLLKLTSVQDDLTKLATFLEKNKSFIEGLAGPEGLQRVASQQEEIALQGEHQALHSLQKLNSSIIEGISFVQMLFDERIDEIWTSLDDSVKQRLRELTYELLFSSSQGKDLAKLLVKAIVNRNIARGASVDVVADALRRRCGSFCSAGDAIIFKAQELLNKAAEAGGNSDGGRTHLNESLRLFNDVAGSLSFETLQNAADQYTALGFYAGAISLALHVASESDRGNRALAWVNEKKPANDARIPLYNFRKQCYNLVHQVIMAVDAATSAEPDVIDGRPTLAATKRSEAHDVVNNSDDELFQFGLYEWYLSQGWEAMLLAVNSQFVIEFLTRSATTDVERADLLWRYYTHRDSFYEAAVVQLDLAKSEFAIPLAKRVEYLSRAKANASAQSQGIGRQARQVLLYEVTELLDVANIQDELLHRLSADERVPAERKVTVVQALDGQILNLTDLYNEYADQASYFDICLTIYEAASHRNEADISATWQSLIDATHQKALNNNGTQQPYEAIVNVMRDMAHRLSLSETTFSPALLIPMIEQYAIEYQNNVGPRTWVEDLFISVGFPFESIVANIQSMWYHNVAPFTGIRKQVLAKHIIYVLGQWYEECIRSNTRLFGSDENADDVNQLLELLGSEPLGAQDTDALNTLKRKILRAWS</sequence>
<dbReference type="InterPro" id="IPR042537">
    <property type="entry name" value="Nucleoporin_Nup155_C_2"/>
</dbReference>
<feature type="domain" description="Nucleoporin Nup133/Nup155-like N-terminal" evidence="14">
    <location>
        <begin position="115"/>
        <end position="574"/>
    </location>
</feature>
<dbReference type="GO" id="GO:0006606">
    <property type="term" value="P:protein import into nucleus"/>
    <property type="evidence" value="ECO:0007669"/>
    <property type="project" value="TreeGrafter"/>
</dbReference>
<keyword evidence="11" id="KW-0539">Nucleus</keyword>
<dbReference type="GO" id="GO:0031965">
    <property type="term" value="C:nuclear membrane"/>
    <property type="evidence" value="ECO:0007669"/>
    <property type="project" value="UniProtKB-SubCell"/>
</dbReference>
<dbReference type="Pfam" id="PF08801">
    <property type="entry name" value="Nucleoporin_N"/>
    <property type="match status" value="1"/>
</dbReference>
<dbReference type="Gene3D" id="1.20.58.1780">
    <property type="match status" value="1"/>
</dbReference>
<evidence type="ECO:0000313" key="16">
    <source>
        <dbReference type="Proteomes" id="UP000235371"/>
    </source>
</evidence>
<dbReference type="FunFam" id="1.25.40.450:FF:000002">
    <property type="entry name" value="Putative non-repetitive nucleoporin"/>
    <property type="match status" value="1"/>
</dbReference>
<dbReference type="GO" id="GO:0051028">
    <property type="term" value="P:mRNA transport"/>
    <property type="evidence" value="ECO:0007669"/>
    <property type="project" value="UniProtKB-KW"/>
</dbReference>
<evidence type="ECO:0000256" key="4">
    <source>
        <dbReference type="ARBA" id="ARBA00007373"/>
    </source>
</evidence>
<dbReference type="PANTHER" id="PTHR10350">
    <property type="entry name" value="NUCLEAR PORE COMPLEX PROTEIN NUP155"/>
    <property type="match status" value="1"/>
</dbReference>
<dbReference type="Gene3D" id="1.25.40.450">
    <property type="entry name" value="Nucleoporin, helical domain, N-terminal subdomain"/>
    <property type="match status" value="1"/>
</dbReference>
<dbReference type="GO" id="GO:0044611">
    <property type="term" value="C:nuclear pore inner ring"/>
    <property type="evidence" value="ECO:0007669"/>
    <property type="project" value="TreeGrafter"/>
</dbReference>
<dbReference type="GO" id="GO:0006405">
    <property type="term" value="P:RNA export from nucleus"/>
    <property type="evidence" value="ECO:0007669"/>
    <property type="project" value="TreeGrafter"/>
</dbReference>
<dbReference type="PANTHER" id="PTHR10350:SF6">
    <property type="entry name" value="NUCLEAR PORE COMPLEX PROTEIN NUP155"/>
    <property type="match status" value="1"/>
</dbReference>
<evidence type="ECO:0000259" key="13">
    <source>
        <dbReference type="Pfam" id="PF03177"/>
    </source>
</evidence>
<reference evidence="15 16" key="1">
    <citation type="submission" date="2016-04" db="EMBL/GenBank/DDBJ databases">
        <title>A degradative enzymes factory behind the ericoid mycorrhizal symbiosis.</title>
        <authorList>
            <consortium name="DOE Joint Genome Institute"/>
            <person name="Martino E."/>
            <person name="Morin E."/>
            <person name="Grelet G."/>
            <person name="Kuo A."/>
            <person name="Kohler A."/>
            <person name="Daghino S."/>
            <person name="Barry K."/>
            <person name="Choi C."/>
            <person name="Cichocki N."/>
            <person name="Clum A."/>
            <person name="Copeland A."/>
            <person name="Hainaut M."/>
            <person name="Haridas S."/>
            <person name="Labutti K."/>
            <person name="Lindquist E."/>
            <person name="Lipzen A."/>
            <person name="Khouja H.-R."/>
            <person name="Murat C."/>
            <person name="Ohm R."/>
            <person name="Olson A."/>
            <person name="Spatafora J."/>
            <person name="Veneault-Fourrey C."/>
            <person name="Henrissat B."/>
            <person name="Grigoriev I."/>
            <person name="Martin F."/>
            <person name="Perotto S."/>
        </authorList>
    </citation>
    <scope>NUCLEOTIDE SEQUENCE [LARGE SCALE GENOMIC DNA]</scope>
    <source>
        <strain evidence="15 16">E</strain>
    </source>
</reference>
<keyword evidence="10" id="KW-0472">Membrane</keyword>
<dbReference type="InterPro" id="IPR042533">
    <property type="entry name" value="Nucleoporin_Nup155_C_1"/>
</dbReference>
<dbReference type="Proteomes" id="UP000235371">
    <property type="component" value="Unassembled WGS sequence"/>
</dbReference>
<dbReference type="FunCoup" id="A0A2J6TMN7">
    <property type="interactions" value="1224"/>
</dbReference>
<dbReference type="GeneID" id="36585907"/>
<dbReference type="Pfam" id="PF03177">
    <property type="entry name" value="Nucleoporin_C"/>
    <property type="match status" value="1"/>
</dbReference>
<proteinExistence type="inferred from homology"/>
<keyword evidence="8" id="KW-0811">Translocation</keyword>
<dbReference type="Gene3D" id="1.25.40.440">
    <property type="entry name" value="Nucleoporin, helical domain, central subdomain"/>
    <property type="match status" value="1"/>
</dbReference>
<evidence type="ECO:0000256" key="1">
    <source>
        <dbReference type="ARBA" id="ARBA00004335"/>
    </source>
</evidence>
<dbReference type="GO" id="GO:0017056">
    <property type="term" value="F:structural constituent of nuclear pore"/>
    <property type="evidence" value="ECO:0007669"/>
    <property type="project" value="InterPro"/>
</dbReference>
<dbReference type="FunFam" id="1.20.58.1780:FF:000003">
    <property type="entry name" value="Non-repetitive nucleoporin, putative"/>
    <property type="match status" value="1"/>
</dbReference>
<protein>
    <submittedName>
        <fullName evidence="15">Putative nucleoporin</fullName>
    </submittedName>
</protein>
<dbReference type="GO" id="GO:0000972">
    <property type="term" value="P:transcription-dependent tethering of RNA polymerase II gene DNA at nuclear periphery"/>
    <property type="evidence" value="ECO:0007669"/>
    <property type="project" value="TreeGrafter"/>
</dbReference>
<dbReference type="InterPro" id="IPR004870">
    <property type="entry name" value="Nucleoporin_Nup155"/>
</dbReference>
<dbReference type="FunFam" id="1.25.40.440:FF:000001">
    <property type="entry name" value="Nuclear pore complex subunit"/>
    <property type="match status" value="1"/>
</dbReference>
<evidence type="ECO:0000259" key="14">
    <source>
        <dbReference type="Pfam" id="PF08801"/>
    </source>
</evidence>